<feature type="domain" description="B box-type" evidence="11">
    <location>
        <begin position="158"/>
        <end position="200"/>
    </location>
</feature>
<dbReference type="CDD" id="cd19756">
    <property type="entry name" value="Bbox2"/>
    <property type="match status" value="1"/>
</dbReference>
<evidence type="ECO:0000256" key="1">
    <source>
        <dbReference type="ARBA" id="ARBA00008518"/>
    </source>
</evidence>
<feature type="compositionally biased region" description="Polar residues" evidence="9">
    <location>
        <begin position="425"/>
        <end position="438"/>
    </location>
</feature>
<evidence type="ECO:0000313" key="13">
    <source>
        <dbReference type="Proteomes" id="UP000275408"/>
    </source>
</evidence>
<feature type="compositionally biased region" description="Basic and acidic residues" evidence="9">
    <location>
        <begin position="368"/>
        <end position="384"/>
    </location>
</feature>
<dbReference type="Gene3D" id="2.60.40.10">
    <property type="entry name" value="Immunoglobulins"/>
    <property type="match status" value="1"/>
</dbReference>
<organism evidence="12 13">
    <name type="scientific">Pocillopora damicornis</name>
    <name type="common">Cauliflower coral</name>
    <name type="synonym">Millepora damicornis</name>
    <dbReference type="NCBI Taxonomy" id="46731"/>
    <lineage>
        <taxon>Eukaryota</taxon>
        <taxon>Metazoa</taxon>
        <taxon>Cnidaria</taxon>
        <taxon>Anthozoa</taxon>
        <taxon>Hexacorallia</taxon>
        <taxon>Scleractinia</taxon>
        <taxon>Astrocoeniina</taxon>
        <taxon>Pocilloporidae</taxon>
        <taxon>Pocillopora</taxon>
    </lineage>
</organism>
<evidence type="ECO:0000259" key="10">
    <source>
        <dbReference type="PROSITE" id="PS50089"/>
    </source>
</evidence>
<feature type="region of interest" description="Disordered" evidence="9">
    <location>
        <begin position="360"/>
        <end position="452"/>
    </location>
</feature>
<dbReference type="SMART" id="SM00502">
    <property type="entry name" value="BBC"/>
    <property type="match status" value="1"/>
</dbReference>
<dbReference type="InterPro" id="IPR003649">
    <property type="entry name" value="Bbox_C"/>
</dbReference>
<dbReference type="PANTHER" id="PTHR25462:SF296">
    <property type="entry name" value="MEIOTIC P26, ISOFORM F"/>
    <property type="match status" value="1"/>
</dbReference>
<dbReference type="InterPro" id="IPR000315">
    <property type="entry name" value="Znf_B-box"/>
</dbReference>
<dbReference type="Gene3D" id="3.30.160.60">
    <property type="entry name" value="Classic Zinc Finger"/>
    <property type="match status" value="1"/>
</dbReference>
<keyword evidence="5" id="KW-0833">Ubl conjugation pathway</keyword>
<evidence type="ECO:0000256" key="5">
    <source>
        <dbReference type="ARBA" id="ARBA00022786"/>
    </source>
</evidence>
<dbReference type="InterPro" id="IPR013083">
    <property type="entry name" value="Znf_RING/FYVE/PHD"/>
</dbReference>
<accession>A0A3M6USS0</accession>
<evidence type="ECO:0000256" key="6">
    <source>
        <dbReference type="ARBA" id="ARBA00022833"/>
    </source>
</evidence>
<feature type="compositionally biased region" description="Polar residues" evidence="9">
    <location>
        <begin position="385"/>
        <end position="401"/>
    </location>
</feature>
<evidence type="ECO:0000256" key="9">
    <source>
        <dbReference type="SAM" id="MobiDB-lite"/>
    </source>
</evidence>
<sequence length="596" mass="66856">MASKRGPRKSVAFREEIPQEIWCKYCSKIYEEPKVLPCLHTFCKQCIGLITGENENYLFCPICHSDVDLPSRNLDDLQPNVIVIRKLEEFERQKLRQREEDCSGCENGQNLASHRCMECQEFLCGDCTLAHRRVKFTREHDILSLEEFVDRTNPIEHSTSIPCIAHCSDSVDMYCKTCDLLTCKECRRSTDHEGHDIVSIKSAVDSLKPTLLSLLDSTQKNIPVLQKSVYEIIKVYGRWQNKIDDVSWQIRRTSRRLIQAIKEKEHQLLKELNTIRDNRASVLVNQKDEIERNLVCTIDGCDFSEEIIKHGKDADILAVNSLICKRLCELQENQTDGGLNTVKVEFDPDERPIVEAIKDTFGSISVGHEPKEQANDKKANEPTEKSQLASSLPNGGSSVSFASADDEESSPSTLSSDSQKPETGIGSSSSSLALNQDPKSTKKAKGRRFSFPALTMGKKSSEPVVKLAPTEFLIPTTDSRGRPREVGIQLESPDGSVISAKVLDNKNGTYSIFYCPRTPGEHNLFVSLSSKHIKHGRRILNFYGSFSGLKGEELTLICKTLCLIKWHVTPGLIQVKDGKKVPNPDMNLQQVGQSEA</sequence>
<dbReference type="PROSITE" id="PS50194">
    <property type="entry name" value="FILAMIN_REPEAT"/>
    <property type="match status" value="1"/>
</dbReference>
<evidence type="ECO:0000259" key="11">
    <source>
        <dbReference type="PROSITE" id="PS50119"/>
    </source>
</evidence>
<dbReference type="SMART" id="SM00184">
    <property type="entry name" value="RING"/>
    <property type="match status" value="1"/>
</dbReference>
<dbReference type="InterPro" id="IPR001841">
    <property type="entry name" value="Znf_RING"/>
</dbReference>
<feature type="domain" description="B box-type" evidence="11">
    <location>
        <begin position="97"/>
        <end position="145"/>
    </location>
</feature>
<dbReference type="InterPro" id="IPR027370">
    <property type="entry name" value="Znf-RING_euk"/>
</dbReference>
<dbReference type="PROSITE" id="PS00518">
    <property type="entry name" value="ZF_RING_1"/>
    <property type="match status" value="1"/>
</dbReference>
<dbReference type="PROSITE" id="PS50119">
    <property type="entry name" value="ZF_BBOX"/>
    <property type="match status" value="2"/>
</dbReference>
<keyword evidence="4 7" id="KW-0863">Zinc-finger</keyword>
<dbReference type="AlphaFoldDB" id="A0A3M6USS0"/>
<reference evidence="12 13" key="1">
    <citation type="journal article" date="2018" name="Sci. Rep.">
        <title>Comparative analysis of the Pocillopora damicornis genome highlights role of immune system in coral evolution.</title>
        <authorList>
            <person name="Cunning R."/>
            <person name="Bay R.A."/>
            <person name="Gillette P."/>
            <person name="Baker A.C."/>
            <person name="Traylor-Knowles N."/>
        </authorList>
    </citation>
    <scope>NUCLEOTIDE SEQUENCE [LARGE SCALE GENOMIC DNA]</scope>
    <source>
        <strain evidence="12">RSMAS</strain>
        <tissue evidence="12">Whole animal</tissue>
    </source>
</reference>
<comment type="caution">
    <text evidence="12">The sequence shown here is derived from an EMBL/GenBank/DDBJ whole genome shotgun (WGS) entry which is preliminary data.</text>
</comment>
<gene>
    <name evidence="12" type="ORF">pdam_00002388</name>
</gene>
<dbReference type="SUPFAM" id="SSF57850">
    <property type="entry name" value="RING/U-box"/>
    <property type="match status" value="1"/>
</dbReference>
<dbReference type="SUPFAM" id="SSF57845">
    <property type="entry name" value="B-box zinc-binding domain"/>
    <property type="match status" value="1"/>
</dbReference>
<keyword evidence="13" id="KW-1185">Reference proteome</keyword>
<evidence type="ECO:0000256" key="2">
    <source>
        <dbReference type="ARBA" id="ARBA00022723"/>
    </source>
</evidence>
<dbReference type="InterPro" id="IPR017907">
    <property type="entry name" value="Znf_RING_CS"/>
</dbReference>
<dbReference type="InterPro" id="IPR001298">
    <property type="entry name" value="Filamin/ABP280_rpt"/>
</dbReference>
<dbReference type="GO" id="GO:0008270">
    <property type="term" value="F:zinc ion binding"/>
    <property type="evidence" value="ECO:0007669"/>
    <property type="project" value="UniProtKB-KW"/>
</dbReference>
<keyword evidence="3" id="KW-0677">Repeat</keyword>
<dbReference type="PROSITE" id="PS50089">
    <property type="entry name" value="ZF_RING_2"/>
    <property type="match status" value="1"/>
</dbReference>
<protein>
    <recommendedName>
        <fullName evidence="14">RING-type E3 ubiquitin transferase</fullName>
    </recommendedName>
</protein>
<dbReference type="Pfam" id="PF13445">
    <property type="entry name" value="zf-RING_UBOX"/>
    <property type="match status" value="1"/>
</dbReference>
<proteinExistence type="inferred from homology"/>
<evidence type="ECO:0000256" key="8">
    <source>
        <dbReference type="PROSITE-ProRule" id="PRU00087"/>
    </source>
</evidence>
<dbReference type="EMBL" id="RCHS01000826">
    <property type="protein sequence ID" value="RMX56617.1"/>
    <property type="molecule type" value="Genomic_DNA"/>
</dbReference>
<dbReference type="InterPro" id="IPR013783">
    <property type="entry name" value="Ig-like_fold"/>
</dbReference>
<dbReference type="Pfam" id="PF00643">
    <property type="entry name" value="zf-B_box"/>
    <property type="match status" value="1"/>
</dbReference>
<dbReference type="InterPro" id="IPR014756">
    <property type="entry name" value="Ig_E-set"/>
</dbReference>
<dbReference type="OrthoDB" id="342730at2759"/>
<dbReference type="InterPro" id="IPR017868">
    <property type="entry name" value="Filamin/ABP280_repeat-like"/>
</dbReference>
<feature type="repeat" description="Filamin" evidence="8">
    <location>
        <begin position="469"/>
        <end position="542"/>
    </location>
</feature>
<dbReference type="Proteomes" id="UP000275408">
    <property type="component" value="Unassembled WGS sequence"/>
</dbReference>
<dbReference type="Gene3D" id="3.30.40.10">
    <property type="entry name" value="Zinc/RING finger domain, C3HC4 (zinc finger)"/>
    <property type="match status" value="1"/>
</dbReference>
<evidence type="ECO:0000256" key="3">
    <source>
        <dbReference type="ARBA" id="ARBA00022737"/>
    </source>
</evidence>
<dbReference type="SMART" id="SM00336">
    <property type="entry name" value="BBOX"/>
    <property type="match status" value="2"/>
</dbReference>
<evidence type="ECO:0000313" key="12">
    <source>
        <dbReference type="EMBL" id="RMX56617.1"/>
    </source>
</evidence>
<evidence type="ECO:0008006" key="14">
    <source>
        <dbReference type="Google" id="ProtNLM"/>
    </source>
</evidence>
<evidence type="ECO:0000256" key="4">
    <source>
        <dbReference type="ARBA" id="ARBA00022771"/>
    </source>
</evidence>
<dbReference type="InterPro" id="IPR047153">
    <property type="entry name" value="TRIM45/56/19-like"/>
</dbReference>
<dbReference type="OMA" id="YCPRTPG"/>
<keyword evidence="6" id="KW-0862">Zinc</keyword>
<dbReference type="Pfam" id="PF00630">
    <property type="entry name" value="Filamin"/>
    <property type="match status" value="1"/>
</dbReference>
<feature type="domain" description="RING-type" evidence="10">
    <location>
        <begin position="23"/>
        <end position="64"/>
    </location>
</feature>
<comment type="similarity">
    <text evidence="1">Belongs to the TRIM/RBCC family.</text>
</comment>
<dbReference type="PANTHER" id="PTHR25462">
    <property type="entry name" value="BONUS, ISOFORM C-RELATED"/>
    <property type="match status" value="1"/>
</dbReference>
<name>A0A3M6USS0_POCDA</name>
<evidence type="ECO:0000256" key="7">
    <source>
        <dbReference type="PROSITE-ProRule" id="PRU00024"/>
    </source>
</evidence>
<dbReference type="SUPFAM" id="SSF81296">
    <property type="entry name" value="E set domains"/>
    <property type="match status" value="1"/>
</dbReference>
<keyword evidence="2" id="KW-0479">Metal-binding</keyword>
<dbReference type="SMART" id="SM00557">
    <property type="entry name" value="IG_FLMN"/>
    <property type="match status" value="1"/>
</dbReference>